<dbReference type="PANTHER" id="PTHR33217">
    <property type="entry name" value="TRANSPOSASE FOR INSERTION SEQUENCE ELEMENT IS1081"/>
    <property type="match status" value="1"/>
</dbReference>
<organism evidence="7 8">
    <name type="scientific">Deinococcus cellulosilyticus (strain DSM 18568 / NBRC 106333 / KACC 11606 / 5516J-15)</name>
    <dbReference type="NCBI Taxonomy" id="1223518"/>
    <lineage>
        <taxon>Bacteria</taxon>
        <taxon>Thermotogati</taxon>
        <taxon>Deinococcota</taxon>
        <taxon>Deinococci</taxon>
        <taxon>Deinococcales</taxon>
        <taxon>Deinococcaceae</taxon>
        <taxon>Deinococcus</taxon>
    </lineage>
</organism>
<dbReference type="AlphaFoldDB" id="A0A511NBW7"/>
<evidence type="ECO:0000256" key="5">
    <source>
        <dbReference type="ARBA" id="ARBA00023172"/>
    </source>
</evidence>
<reference evidence="7 8" key="1">
    <citation type="submission" date="2019-07" db="EMBL/GenBank/DDBJ databases">
        <title>Whole genome shotgun sequence of Deinococcus cellulosilyticus NBRC 106333.</title>
        <authorList>
            <person name="Hosoyama A."/>
            <person name="Uohara A."/>
            <person name="Ohji S."/>
            <person name="Ichikawa N."/>
        </authorList>
    </citation>
    <scope>NUCLEOTIDE SEQUENCE [LARGE SCALE GENOMIC DNA]</scope>
    <source>
        <strain evidence="7 8">NBRC 106333</strain>
    </source>
</reference>
<protein>
    <recommendedName>
        <fullName evidence="6">Mutator family transposase</fullName>
    </recommendedName>
</protein>
<evidence type="ECO:0000313" key="7">
    <source>
        <dbReference type="EMBL" id="GEM50056.1"/>
    </source>
</evidence>
<evidence type="ECO:0000313" key="8">
    <source>
        <dbReference type="Proteomes" id="UP000321306"/>
    </source>
</evidence>
<dbReference type="OrthoDB" id="355828at2"/>
<dbReference type="GO" id="GO:0003677">
    <property type="term" value="F:DNA binding"/>
    <property type="evidence" value="ECO:0007669"/>
    <property type="project" value="UniProtKB-UniRule"/>
</dbReference>
<comment type="similarity">
    <text evidence="2 6">Belongs to the transposase mutator family.</text>
</comment>
<dbReference type="GO" id="GO:0004803">
    <property type="term" value="F:transposase activity"/>
    <property type="evidence" value="ECO:0007669"/>
    <property type="project" value="UniProtKB-UniRule"/>
</dbReference>
<accession>A0A511NBW7</accession>
<keyword evidence="4 6" id="KW-0238">DNA-binding</keyword>
<evidence type="ECO:0000256" key="4">
    <source>
        <dbReference type="ARBA" id="ARBA00023125"/>
    </source>
</evidence>
<keyword evidence="5 6" id="KW-0233">DNA recombination</keyword>
<evidence type="ECO:0000256" key="1">
    <source>
        <dbReference type="ARBA" id="ARBA00002190"/>
    </source>
</evidence>
<evidence type="ECO:0000256" key="3">
    <source>
        <dbReference type="ARBA" id="ARBA00022578"/>
    </source>
</evidence>
<dbReference type="Proteomes" id="UP000321306">
    <property type="component" value="Unassembled WGS sequence"/>
</dbReference>
<dbReference type="EMBL" id="BJXB01000054">
    <property type="protein sequence ID" value="GEM50056.1"/>
    <property type="molecule type" value="Genomic_DNA"/>
</dbReference>
<gene>
    <name evidence="7" type="ORF">DC3_56910</name>
</gene>
<proteinExistence type="inferred from homology"/>
<dbReference type="GO" id="GO:0006313">
    <property type="term" value="P:DNA transposition"/>
    <property type="evidence" value="ECO:0007669"/>
    <property type="project" value="UniProtKB-UniRule"/>
</dbReference>
<dbReference type="InterPro" id="IPR001207">
    <property type="entry name" value="Transposase_mutator"/>
</dbReference>
<keyword evidence="6" id="KW-0814">Transposable element</keyword>
<keyword evidence="8" id="KW-1185">Reference proteome</keyword>
<evidence type="ECO:0000256" key="2">
    <source>
        <dbReference type="ARBA" id="ARBA00010961"/>
    </source>
</evidence>
<comment type="function">
    <text evidence="1 6">Required for the transposition of the insertion element.</text>
</comment>
<keyword evidence="3 6" id="KW-0815">Transposition</keyword>
<sequence length="117" mass="12883">MAAALKAIYTAPTESTRKLSLNEFNAGSGQQYPAIVASSERNWQKVILMFSYPPAIRRAIHTTNAIESLNFSLRKFTKTKGAFPSKQAAMNRLNLKILNQCQRGATFIGSGIQPSMC</sequence>
<dbReference type="PANTHER" id="PTHR33217:SF8">
    <property type="entry name" value="MUTATOR FAMILY TRANSPOSASE"/>
    <property type="match status" value="1"/>
</dbReference>
<dbReference type="Pfam" id="PF00872">
    <property type="entry name" value="Transposase_mut"/>
    <property type="match status" value="1"/>
</dbReference>
<name>A0A511NBW7_DEIC1</name>
<comment type="caution">
    <text evidence="7">The sequence shown here is derived from an EMBL/GenBank/DDBJ whole genome shotgun (WGS) entry which is preliminary data.</text>
</comment>
<evidence type="ECO:0000256" key="6">
    <source>
        <dbReference type="RuleBase" id="RU365089"/>
    </source>
</evidence>